<evidence type="ECO:0000256" key="2">
    <source>
        <dbReference type="SAM" id="SignalP"/>
    </source>
</evidence>
<organism evidence="3">
    <name type="scientific">Globodera rostochiensis</name>
    <name type="common">Golden nematode worm</name>
    <name type="synonym">Heterodera rostochiensis</name>
    <dbReference type="NCBI Taxonomy" id="31243"/>
    <lineage>
        <taxon>Eukaryota</taxon>
        <taxon>Metazoa</taxon>
        <taxon>Ecdysozoa</taxon>
        <taxon>Nematoda</taxon>
        <taxon>Chromadorea</taxon>
        <taxon>Rhabditida</taxon>
        <taxon>Tylenchina</taxon>
        <taxon>Tylenchomorpha</taxon>
        <taxon>Tylenchoidea</taxon>
        <taxon>Heteroderidae</taxon>
        <taxon>Heteroderinae</taxon>
        <taxon>Globodera</taxon>
    </lineage>
</organism>
<feature type="compositionally biased region" description="Acidic residues" evidence="1">
    <location>
        <begin position="155"/>
        <end position="182"/>
    </location>
</feature>
<evidence type="ECO:0000256" key="1">
    <source>
        <dbReference type="SAM" id="MobiDB-lite"/>
    </source>
</evidence>
<feature type="compositionally biased region" description="Basic and acidic residues" evidence="1">
    <location>
        <begin position="190"/>
        <end position="200"/>
    </location>
</feature>
<dbReference type="EMBL" id="JQ912492">
    <property type="protein sequence ID" value="AFH68222.1"/>
    <property type="molecule type" value="mRNA"/>
</dbReference>
<name>I0C093_GLORO</name>
<feature type="region of interest" description="Disordered" evidence="1">
    <location>
        <begin position="24"/>
        <end position="200"/>
    </location>
</feature>
<feature type="signal peptide" evidence="2">
    <location>
        <begin position="1"/>
        <end position="23"/>
    </location>
</feature>
<accession>I0C093</accession>
<feature type="compositionally biased region" description="Basic and acidic residues" evidence="1">
    <location>
        <begin position="55"/>
        <end position="87"/>
    </location>
</feature>
<sequence length="200" mass="20969">MRVILFLAVVCLVLAALLETANSKPADKKAKKGAVSTPAKGKASPKAATPAKGKAAKDTKSPTKKDSKPKKDEKSKSKSDAKKDKAPKAKSVVVKAATKPKNAKSTPGKDKKSPATPKAIKAVESKPESSVPGPSSAPVVAERDVGEASANNFDTVDDFGAEFDEDNDLAEEEEPLNDDAFDDFSGMGLDQDKPKSNMDE</sequence>
<reference evidence="3" key="1">
    <citation type="submission" date="2012-04" db="EMBL/GenBank/DDBJ databases">
        <title>Members of the Gr1106 effector family of the potato cyst nematode Globodera rostochiensis suppress defense-related programmed cell death and disease resistance in plants.</title>
        <authorList>
            <person name="Finkers-Tomczak A."/>
            <person name="Prins P."/>
            <person name="Postma W.J."/>
            <person name="Lozano Torres J."/>
            <person name="Slootweg E."/>
            <person name="Overmars H."/>
            <person name="Mitreva M."/>
            <person name="van Schaik C."/>
            <person name="Bakker J."/>
            <person name="Goverse A."/>
            <person name="Smant G."/>
        </authorList>
    </citation>
    <scope>NUCLEOTIDE SEQUENCE</scope>
</reference>
<keyword evidence="2" id="KW-0732">Signal</keyword>
<feature type="compositionally biased region" description="Low complexity" evidence="1">
    <location>
        <begin position="36"/>
        <end position="53"/>
    </location>
</feature>
<feature type="compositionally biased region" description="Low complexity" evidence="1">
    <location>
        <begin position="128"/>
        <end position="140"/>
    </location>
</feature>
<dbReference type="AlphaFoldDB" id="I0C093"/>
<evidence type="ECO:0000313" key="3">
    <source>
        <dbReference type="EMBL" id="AFH68222.1"/>
    </source>
</evidence>
<protein>
    <submittedName>
        <fullName evidence="3">1106 effector family protein variant 1106_3F7</fullName>
    </submittedName>
</protein>
<proteinExistence type="evidence at transcript level"/>
<feature type="compositionally biased region" description="Low complexity" evidence="1">
    <location>
        <begin position="89"/>
        <end position="100"/>
    </location>
</feature>
<feature type="chain" id="PRO_5003625419" evidence="2">
    <location>
        <begin position="24"/>
        <end position="200"/>
    </location>
</feature>